<sequence>MKAVKSVTKLGLVFGLAAVLTACGGAPSDAEVRKALEEQIQSDMNQVTGGLKGAGLGDAMDGMMPKIDNISPQGCEEAANDIYNCTVEATITVMGMQQTNMQEFSFKKNKAGEWKVMR</sequence>
<keyword evidence="1" id="KW-0732">Signal</keyword>
<feature type="chain" id="PRO_5012394958" description="DUF4878 domain-containing protein" evidence="1">
    <location>
        <begin position="25"/>
        <end position="118"/>
    </location>
</feature>
<dbReference type="OrthoDB" id="9869075at2"/>
<dbReference type="AlphaFoldDB" id="A0A1Y0D5M0"/>
<feature type="signal peptide" evidence="1">
    <location>
        <begin position="1"/>
        <end position="24"/>
    </location>
</feature>
<evidence type="ECO:0008006" key="4">
    <source>
        <dbReference type="Google" id="ProtNLM"/>
    </source>
</evidence>
<keyword evidence="3" id="KW-1185">Reference proteome</keyword>
<gene>
    <name evidence="2" type="ORF">CBP31_08155</name>
</gene>
<name>A0A1Y0D5M0_9GAMM</name>
<proteinExistence type="predicted"/>
<dbReference type="EMBL" id="CP021377">
    <property type="protein sequence ID" value="ART82594.1"/>
    <property type="molecule type" value="Genomic_DNA"/>
</dbReference>
<evidence type="ECO:0000313" key="2">
    <source>
        <dbReference type="EMBL" id="ART82594.1"/>
    </source>
</evidence>
<evidence type="ECO:0000256" key="1">
    <source>
        <dbReference type="SAM" id="SignalP"/>
    </source>
</evidence>
<accession>A0A1Y0D5M0</accession>
<protein>
    <recommendedName>
        <fullName evidence="4">DUF4878 domain-containing protein</fullName>
    </recommendedName>
</protein>
<reference evidence="2 3" key="1">
    <citation type="journal article" date="2014" name="Int. J. Syst. Evol. Microbiol.">
        <title>Oceanisphaera profunda sp. nov., a marine bacterium isolated from deep-sea sediment, and emended description of the genus Oceanisphaera.</title>
        <authorList>
            <person name="Xu Z."/>
            <person name="Zhang X.Y."/>
            <person name="Su H.N."/>
            <person name="Yu Z.C."/>
            <person name="Liu C."/>
            <person name="Li H."/>
            <person name="Chen X.L."/>
            <person name="Song X.Y."/>
            <person name="Xie B.B."/>
            <person name="Qin Q.L."/>
            <person name="Zhou B.C."/>
            <person name="Shi M."/>
            <person name="Huang Y."/>
            <person name="Zhang Y.Z."/>
        </authorList>
    </citation>
    <scope>NUCLEOTIDE SEQUENCE [LARGE SCALE GENOMIC DNA]</scope>
    <source>
        <strain evidence="2 3">SM1222</strain>
    </source>
</reference>
<dbReference type="Proteomes" id="UP000243937">
    <property type="component" value="Chromosome"/>
</dbReference>
<organism evidence="2 3">
    <name type="scientific">Oceanisphaera profunda</name>
    <dbReference type="NCBI Taxonomy" id="1416627"/>
    <lineage>
        <taxon>Bacteria</taxon>
        <taxon>Pseudomonadati</taxon>
        <taxon>Pseudomonadota</taxon>
        <taxon>Gammaproteobacteria</taxon>
        <taxon>Aeromonadales</taxon>
        <taxon>Aeromonadaceae</taxon>
        <taxon>Oceanisphaera</taxon>
    </lineage>
</organism>
<dbReference type="KEGG" id="opf:CBP31_08155"/>
<dbReference type="RefSeq" id="WP_087036209.1">
    <property type="nucleotide sequence ID" value="NZ_CP021377.1"/>
</dbReference>
<evidence type="ECO:0000313" key="3">
    <source>
        <dbReference type="Proteomes" id="UP000243937"/>
    </source>
</evidence>
<dbReference type="PROSITE" id="PS51257">
    <property type="entry name" value="PROKAR_LIPOPROTEIN"/>
    <property type="match status" value="1"/>
</dbReference>